<dbReference type="GeneTree" id="ENSGT00940000157180"/>
<dbReference type="GO" id="GO:0001778">
    <property type="term" value="P:plasma membrane repair"/>
    <property type="evidence" value="ECO:0007669"/>
    <property type="project" value="UniProtKB-ARBA"/>
</dbReference>
<evidence type="ECO:0000256" key="23">
    <source>
        <dbReference type="ARBA" id="ARBA00060464"/>
    </source>
</evidence>
<evidence type="ECO:0000256" key="21">
    <source>
        <dbReference type="ARBA" id="ARBA00023329"/>
    </source>
</evidence>
<evidence type="ECO:0000256" key="10">
    <source>
        <dbReference type="ARBA" id="ARBA00022737"/>
    </source>
</evidence>
<dbReference type="InterPro" id="IPR037732">
    <property type="entry name" value="C2A_Synaptotagmin-7"/>
</dbReference>
<name>A0A8C6NM74_NOTFU</name>
<evidence type="ECO:0000256" key="1">
    <source>
        <dbReference type="ARBA" id="ARBA00004254"/>
    </source>
</evidence>
<dbReference type="InterPro" id="IPR000008">
    <property type="entry name" value="C2_dom"/>
</dbReference>
<evidence type="ECO:0000256" key="22">
    <source>
        <dbReference type="ARBA" id="ARBA00046300"/>
    </source>
</evidence>
<sequence length="780" mass="85227">MYLKDKKYLERRVQAVRDVDWRVEEMGISYATKPSSRKPGSCKPKAHSPRGGRVTPSRSTPIRTVNVRPLPLRNTPASKHHAHITRKVQSRATHKSSQQASRGCSTQPHQQNPAFSDHHAGCTFYCYFCYCCYSCCLTLLSFCLLLLLSPPPNVPSNALSSTLTSNTTASSSPIPSSASCWDQISFFCPDANLTASSPVSPHHLAPPCLITDDSLPFYTSSFPDHLTPEQLSSCRASTCITATSSSVSDSLYSRHNPILCRPWPSTRSLSSLLLCPPSFGDPVLSYASTLDHIPAGPARPRTLLRQQSLQQPLIHPLGPVLSQPPTTSQSLGQLHTAPGQHGGGGGAQRGEGGGSGGEGGGAGIRGGSRGARGGQAGAATSRYRGGGAGGRSRANPGSWDYMMDQIKNRGLDVKSFLEGKLVVLALTIGVAEQDDFANIPDLHETAQAAPPANQEPPPEKRGNKPANSPKGQPPDADGHSSVTDLANSLTGDMVMLSPGSEDDDGEGPVSEKLGRIQFSIGYSFQNTTLTVKVLRGQELPAKDFSGTSDPFVKIYLLPDKKHKLETKVKRKNLNPHWNETFLFEGFPYEKVRERTLYLQVLDYDRFSRNDPIGEVSIPLNKVELGQLKTFWKELKPCSDGSGRRGDLLVSLCYNPTANTITVNIIKARHLKAMDIGGTSDPYVKVWLMHKDKRVEKKKTVVMKRCLNPVFNESFPFDVPAHVLRETTIIITVMDKDRLSRNDVIGKIYLSWKSGPAEVKHWKDMLARPRTNVAQWHSLKA</sequence>
<dbReference type="GO" id="GO:1990927">
    <property type="term" value="P:calcium ion regulated lysosome exocytosis"/>
    <property type="evidence" value="ECO:0007669"/>
    <property type="project" value="UniProtKB-ARBA"/>
</dbReference>
<keyword evidence="9" id="KW-0479">Metal-binding</keyword>
<evidence type="ECO:0000313" key="32">
    <source>
        <dbReference type="Proteomes" id="UP000694548"/>
    </source>
</evidence>
<dbReference type="GO" id="GO:0030672">
    <property type="term" value="C:synaptic vesicle membrane"/>
    <property type="evidence" value="ECO:0007669"/>
    <property type="project" value="UniProtKB-SubCell"/>
</dbReference>
<keyword evidence="19" id="KW-0966">Cell projection</keyword>
<keyword evidence="7" id="KW-0597">Phosphoprotein</keyword>
<dbReference type="KEGG" id="nfu:107388681"/>
<dbReference type="PRINTS" id="PR00360">
    <property type="entry name" value="C2DOMAIN"/>
</dbReference>
<dbReference type="GO" id="GO:0006906">
    <property type="term" value="P:vesicle fusion"/>
    <property type="evidence" value="ECO:0007669"/>
    <property type="project" value="TreeGrafter"/>
</dbReference>
<keyword evidence="13 28" id="KW-1133">Transmembrane helix</keyword>
<reference evidence="31" key="1">
    <citation type="submission" date="2014-08" db="EMBL/GenBank/DDBJ databases">
        <authorList>
            <person name="Senf B."/>
            <person name="Petzold A."/>
            <person name="Downie B.R."/>
            <person name="Koch P."/>
            <person name="Platzer M."/>
        </authorList>
    </citation>
    <scope>NUCLEOTIDE SEQUENCE [LARGE SCALE GENOMIC DNA]</scope>
    <source>
        <strain evidence="31">GRZ</strain>
    </source>
</reference>
<gene>
    <name evidence="31" type="primary">syt7a</name>
    <name evidence="30" type="ORF">G4P62_012662</name>
</gene>
<dbReference type="Pfam" id="PF00168">
    <property type="entry name" value="C2"/>
    <property type="match status" value="2"/>
</dbReference>
<evidence type="ECO:0000256" key="20">
    <source>
        <dbReference type="ARBA" id="ARBA00023288"/>
    </source>
</evidence>
<dbReference type="CDD" id="cd08386">
    <property type="entry name" value="C2A_Synaptotagmin-7"/>
    <property type="match status" value="1"/>
</dbReference>
<feature type="compositionally biased region" description="Gly residues" evidence="27">
    <location>
        <begin position="340"/>
        <end position="376"/>
    </location>
</feature>
<dbReference type="GO" id="GO:0005765">
    <property type="term" value="C:lysosomal membrane"/>
    <property type="evidence" value="ECO:0007669"/>
    <property type="project" value="UniProtKB-SubCell"/>
</dbReference>
<evidence type="ECO:0000256" key="4">
    <source>
        <dbReference type="ARBA" id="ARBA00006996"/>
    </source>
</evidence>
<evidence type="ECO:0000256" key="5">
    <source>
        <dbReference type="ARBA" id="ARBA00022475"/>
    </source>
</evidence>
<dbReference type="Ensembl" id="ENSNFUT00015011985.1">
    <property type="protein sequence ID" value="ENSNFUP00015011410.1"/>
    <property type="gene ID" value="ENSNFUG00015005606.1"/>
</dbReference>
<keyword evidence="32" id="KW-1185">Reference proteome</keyword>
<dbReference type="PANTHER" id="PTHR10024:SF363">
    <property type="entry name" value="SYNAPTOTAGMIN-7"/>
    <property type="match status" value="1"/>
</dbReference>
<protein>
    <recommendedName>
        <fullName evidence="25">Synaptotagmin-7</fullName>
    </recommendedName>
    <alternativeName>
        <fullName evidence="26">Synaptotagmin VII</fullName>
    </alternativeName>
</protein>
<evidence type="ECO:0000256" key="16">
    <source>
        <dbReference type="ARBA" id="ARBA00023139"/>
    </source>
</evidence>
<evidence type="ECO:0000256" key="25">
    <source>
        <dbReference type="ARBA" id="ARBA00067957"/>
    </source>
</evidence>
<evidence type="ECO:0000256" key="2">
    <source>
        <dbReference type="ARBA" id="ARBA00004363"/>
    </source>
</evidence>
<dbReference type="GO" id="GO:0017158">
    <property type="term" value="P:regulation of calcium ion-dependent exocytosis"/>
    <property type="evidence" value="ECO:0007669"/>
    <property type="project" value="UniProtKB-ARBA"/>
</dbReference>
<feature type="region of interest" description="Disordered" evidence="27">
    <location>
        <begin position="315"/>
        <end position="398"/>
    </location>
</feature>
<dbReference type="GO" id="GO:0030670">
    <property type="term" value="C:phagocytic vesicle membrane"/>
    <property type="evidence" value="ECO:0007669"/>
    <property type="project" value="UniProtKB-SubCell"/>
</dbReference>
<keyword evidence="6" id="KW-0268">Exocytosis</keyword>
<evidence type="ECO:0000256" key="24">
    <source>
        <dbReference type="ARBA" id="ARBA00064595"/>
    </source>
</evidence>
<proteinExistence type="inferred from homology"/>
<evidence type="ECO:0000259" key="29">
    <source>
        <dbReference type="PROSITE" id="PS50004"/>
    </source>
</evidence>
<feature type="domain" description="C2" evidence="29">
    <location>
        <begin position="512"/>
        <end position="632"/>
    </location>
</feature>
<evidence type="ECO:0000256" key="6">
    <source>
        <dbReference type="ARBA" id="ARBA00022483"/>
    </source>
</evidence>
<evidence type="ECO:0000256" key="9">
    <source>
        <dbReference type="ARBA" id="ARBA00022723"/>
    </source>
</evidence>
<dbReference type="GO" id="GO:0051050">
    <property type="term" value="P:positive regulation of transport"/>
    <property type="evidence" value="ECO:0007669"/>
    <property type="project" value="UniProtKB-ARBA"/>
</dbReference>
<keyword evidence="12" id="KW-0112">Calmodulin-binding</keyword>
<reference evidence="31" key="3">
    <citation type="submission" date="2025-05" db="UniProtKB">
        <authorList>
            <consortium name="Ensembl"/>
        </authorList>
    </citation>
    <scope>IDENTIFICATION</scope>
</reference>
<keyword evidence="14" id="KW-0770">Synapse</keyword>
<keyword evidence="18" id="KW-0458">Lysosome</keyword>
<dbReference type="PRINTS" id="PR00399">
    <property type="entry name" value="SYNAPTOTAGMN"/>
</dbReference>
<evidence type="ECO:0000256" key="28">
    <source>
        <dbReference type="SAM" id="Phobius"/>
    </source>
</evidence>
<dbReference type="GO" id="GO:0042734">
    <property type="term" value="C:presynaptic membrane"/>
    <property type="evidence" value="ECO:0007669"/>
    <property type="project" value="UniProtKB-SubCell"/>
</dbReference>
<dbReference type="GO" id="GO:0030100">
    <property type="term" value="P:regulation of endocytosis"/>
    <property type="evidence" value="ECO:0007669"/>
    <property type="project" value="UniProtKB-ARBA"/>
</dbReference>
<dbReference type="GO" id="GO:0005778">
    <property type="term" value="C:peroxisomal membrane"/>
    <property type="evidence" value="ECO:0007669"/>
    <property type="project" value="UniProtKB-SubCell"/>
</dbReference>
<evidence type="ECO:0000256" key="26">
    <source>
        <dbReference type="ARBA" id="ARBA00080491"/>
    </source>
</evidence>
<keyword evidence="16" id="KW-0564">Palmitate</keyword>
<dbReference type="InterPro" id="IPR001565">
    <property type="entry name" value="Synaptotagmin"/>
</dbReference>
<feature type="compositionally biased region" description="Polar residues" evidence="27">
    <location>
        <begin position="323"/>
        <end position="333"/>
    </location>
</feature>
<dbReference type="GO" id="GO:0001786">
    <property type="term" value="F:phosphatidylserine binding"/>
    <property type="evidence" value="ECO:0007669"/>
    <property type="project" value="TreeGrafter"/>
</dbReference>
<keyword evidence="5" id="KW-1003">Cell membrane</keyword>
<dbReference type="RefSeq" id="XP_015819800.1">
    <property type="nucleotide sequence ID" value="XM_015964314.3"/>
</dbReference>
<dbReference type="EMBL" id="JAAVVJ010000004">
    <property type="protein sequence ID" value="KAF7224299.1"/>
    <property type="molecule type" value="Genomic_DNA"/>
</dbReference>
<evidence type="ECO:0000256" key="27">
    <source>
        <dbReference type="SAM" id="MobiDB-lite"/>
    </source>
</evidence>
<dbReference type="GO" id="GO:0048791">
    <property type="term" value="P:calcium ion-regulated exocytosis of neurotransmitter"/>
    <property type="evidence" value="ECO:0007669"/>
    <property type="project" value="TreeGrafter"/>
</dbReference>
<keyword evidence="15 28" id="KW-0472">Membrane</keyword>
<dbReference type="GeneID" id="107388681"/>
<evidence type="ECO:0000256" key="17">
    <source>
        <dbReference type="ARBA" id="ARBA00023140"/>
    </source>
</evidence>
<feature type="transmembrane region" description="Helical" evidence="28">
    <location>
        <begin position="124"/>
        <end position="148"/>
    </location>
</feature>
<keyword evidence="17" id="KW-0576">Peroxisome</keyword>
<organism evidence="31 32">
    <name type="scientific">Nothobranchius furzeri</name>
    <name type="common">Turquoise killifish</name>
    <dbReference type="NCBI Taxonomy" id="105023"/>
    <lineage>
        <taxon>Eukaryota</taxon>
        <taxon>Metazoa</taxon>
        <taxon>Chordata</taxon>
        <taxon>Craniata</taxon>
        <taxon>Vertebrata</taxon>
        <taxon>Euteleostomi</taxon>
        <taxon>Actinopterygii</taxon>
        <taxon>Neopterygii</taxon>
        <taxon>Teleostei</taxon>
        <taxon>Neoteleostei</taxon>
        <taxon>Acanthomorphata</taxon>
        <taxon>Ovalentaria</taxon>
        <taxon>Atherinomorphae</taxon>
        <taxon>Cyprinodontiformes</taxon>
        <taxon>Nothobranchiidae</taxon>
        <taxon>Nothobranchius</taxon>
    </lineage>
</organism>
<comment type="similarity">
    <text evidence="4">Belongs to the synaptotagmin family.</text>
</comment>
<evidence type="ECO:0000256" key="15">
    <source>
        <dbReference type="ARBA" id="ARBA00023136"/>
    </source>
</evidence>
<dbReference type="PROSITE" id="PS50004">
    <property type="entry name" value="C2"/>
    <property type="match status" value="2"/>
</dbReference>
<dbReference type="PANTHER" id="PTHR10024">
    <property type="entry name" value="SYNAPTOTAGMIN"/>
    <property type="match status" value="1"/>
</dbReference>
<keyword evidence="8 28" id="KW-0812">Transmembrane</keyword>
<evidence type="ECO:0000256" key="11">
    <source>
        <dbReference type="ARBA" id="ARBA00022837"/>
    </source>
</evidence>
<keyword evidence="11" id="KW-0106">Calcium</keyword>
<keyword evidence="10" id="KW-0677">Repeat</keyword>
<evidence type="ECO:0000256" key="19">
    <source>
        <dbReference type="ARBA" id="ARBA00023273"/>
    </source>
</evidence>
<dbReference type="GO" id="GO:0005509">
    <property type="term" value="F:calcium ion binding"/>
    <property type="evidence" value="ECO:0007669"/>
    <property type="project" value="TreeGrafter"/>
</dbReference>
<evidence type="ECO:0000256" key="13">
    <source>
        <dbReference type="ARBA" id="ARBA00022989"/>
    </source>
</evidence>
<dbReference type="InterPro" id="IPR035892">
    <property type="entry name" value="C2_domain_sf"/>
</dbReference>
<dbReference type="GO" id="GO:0000149">
    <property type="term" value="F:SNARE binding"/>
    <property type="evidence" value="ECO:0007669"/>
    <property type="project" value="TreeGrafter"/>
</dbReference>
<evidence type="ECO:0000313" key="30">
    <source>
        <dbReference type="EMBL" id="KAF7224299.1"/>
    </source>
</evidence>
<dbReference type="GO" id="GO:0005516">
    <property type="term" value="F:calmodulin binding"/>
    <property type="evidence" value="ECO:0007669"/>
    <property type="project" value="UniProtKB-KW"/>
</dbReference>
<keyword evidence="20" id="KW-0449">Lipoprotein</keyword>
<accession>A0A8C6NM74</accession>
<dbReference type="Proteomes" id="UP000822369">
    <property type="component" value="Chromosome 4"/>
</dbReference>
<evidence type="ECO:0000256" key="12">
    <source>
        <dbReference type="ARBA" id="ARBA00022860"/>
    </source>
</evidence>
<evidence type="ECO:0000256" key="18">
    <source>
        <dbReference type="ARBA" id="ARBA00023228"/>
    </source>
</evidence>
<feature type="region of interest" description="Disordered" evidence="27">
    <location>
        <begin position="29"/>
        <end position="110"/>
    </location>
</feature>
<dbReference type="AlphaFoldDB" id="A0A8C6NM74"/>
<dbReference type="FunFam" id="2.60.40.150:FF:000028">
    <property type="entry name" value="Synaptotagmin 7"/>
    <property type="match status" value="1"/>
</dbReference>
<dbReference type="Proteomes" id="UP000694548">
    <property type="component" value="Chromosome sgr13"/>
</dbReference>
<dbReference type="CDD" id="cd08405">
    <property type="entry name" value="C2B_Synaptotagmin-7"/>
    <property type="match status" value="1"/>
</dbReference>
<dbReference type="FunFam" id="2.60.40.150:FF:000027">
    <property type="entry name" value="Synaptotagmin 7"/>
    <property type="match status" value="1"/>
</dbReference>
<dbReference type="InterPro" id="IPR037741">
    <property type="entry name" value="C2B_Synaptotagmin-7"/>
</dbReference>
<evidence type="ECO:0000313" key="31">
    <source>
        <dbReference type="Ensembl" id="ENSNFUP00015011410.1"/>
    </source>
</evidence>
<dbReference type="SMART" id="SM00239">
    <property type="entry name" value="C2"/>
    <property type="match status" value="2"/>
</dbReference>
<dbReference type="Gene3D" id="2.60.40.150">
    <property type="entry name" value="C2 domain"/>
    <property type="match status" value="2"/>
</dbReference>
<dbReference type="OrthoDB" id="270970at2759"/>
<dbReference type="GO" id="GO:0005544">
    <property type="term" value="F:calcium-dependent phospholipid binding"/>
    <property type="evidence" value="ECO:0007669"/>
    <property type="project" value="InterPro"/>
</dbReference>
<feature type="region of interest" description="Disordered" evidence="27">
    <location>
        <begin position="448"/>
        <end position="484"/>
    </location>
</feature>
<comment type="subunit">
    <text evidence="24">Homodimer. Can also form heterodimers with SYT6, SYT9 and SYT10. Interacts with calmodulin (CALM1, CALM2 or CALM3). Interacts with CD63; required for localization to lysosomes. Interacts with APP.</text>
</comment>
<evidence type="ECO:0000256" key="14">
    <source>
        <dbReference type="ARBA" id="ARBA00023018"/>
    </source>
</evidence>
<evidence type="ECO:0000256" key="3">
    <source>
        <dbReference type="ARBA" id="ARBA00004549"/>
    </source>
</evidence>
<reference evidence="30" key="2">
    <citation type="submission" date="2020-03" db="EMBL/GenBank/DDBJ databases">
        <title>Intra-Species Differences in Population Size shape Life History and Genome Evolution.</title>
        <authorList>
            <person name="Willemsen D."/>
            <person name="Cui R."/>
            <person name="Valenzano D.R."/>
        </authorList>
    </citation>
    <scope>NUCLEOTIDE SEQUENCE</scope>
    <source>
        <strain evidence="30">GRZ</strain>
        <tissue evidence="30">Whole</tissue>
    </source>
</reference>
<dbReference type="GO" id="GO:0030276">
    <property type="term" value="F:clathrin binding"/>
    <property type="evidence" value="ECO:0007669"/>
    <property type="project" value="TreeGrafter"/>
</dbReference>
<feature type="compositionally biased region" description="Polar residues" evidence="27">
    <location>
        <begin position="95"/>
        <end position="110"/>
    </location>
</feature>
<dbReference type="GO" id="GO:0050796">
    <property type="term" value="P:regulation of insulin secretion"/>
    <property type="evidence" value="ECO:0007669"/>
    <property type="project" value="UniProtKB-ARBA"/>
</dbReference>
<keyword evidence="21" id="KW-0968">Cytoplasmic vesicle</keyword>
<feature type="compositionally biased region" description="Basic residues" evidence="27">
    <location>
        <begin position="78"/>
        <end position="94"/>
    </location>
</feature>
<comment type="subcellular location">
    <subcellularLocation>
        <location evidence="23">Cytoplasmic vesicle</location>
        <location evidence="23">Phagosome membrane</location>
        <topology evidence="23">Single-pass membrane protein</topology>
    </subcellularLocation>
    <subcellularLocation>
        <location evidence="1">Cytoplasmic vesicle</location>
        <location evidence="1">Secretory vesicle</location>
        <location evidence="1">Synaptic vesicle membrane</location>
        <topology evidence="1">Single-pass membrane protein</topology>
    </subcellularLocation>
    <subcellularLocation>
        <location evidence="2">Lysosome membrane</location>
        <topology evidence="2">Single-pass membrane protein</topology>
    </subcellularLocation>
    <subcellularLocation>
        <location evidence="3">Peroxisome membrane</location>
        <topology evidence="3">Single-pass membrane protein</topology>
    </subcellularLocation>
    <subcellularLocation>
        <location evidence="22">Presynaptic cell membrane</location>
        <topology evidence="22">Single-pass membrane protein</topology>
    </subcellularLocation>
</comment>
<evidence type="ECO:0000256" key="8">
    <source>
        <dbReference type="ARBA" id="ARBA00022692"/>
    </source>
</evidence>
<dbReference type="SUPFAM" id="SSF49562">
    <property type="entry name" value="C2 domain (Calcium/lipid-binding domain, CaLB)"/>
    <property type="match status" value="2"/>
</dbReference>
<feature type="domain" description="C2" evidence="29">
    <location>
        <begin position="643"/>
        <end position="776"/>
    </location>
</feature>
<dbReference type="GO" id="GO:0030424">
    <property type="term" value="C:axon"/>
    <property type="evidence" value="ECO:0007669"/>
    <property type="project" value="TreeGrafter"/>
</dbReference>
<evidence type="ECO:0000256" key="7">
    <source>
        <dbReference type="ARBA" id="ARBA00022553"/>
    </source>
</evidence>